<protein>
    <submittedName>
        <fullName evidence="2">Maestro heat-like repeat-containing family member 1</fullName>
    </submittedName>
</protein>
<sequence length="299" mass="33950">MTEICQSLCEDSQLINDIIDHLLQIWTRCLPYEEKNGSKYASITPLIGTCILNEIFSNNVTESTEKVFEDNFEKIFSALFIRISNSLSNLMPQPKPKEDHSENKNSKNLAKSQIQSDLKKIDPIKIAIDCFKSYVKCTRINLFEFYENENLWNFFNEENKVIEGYTIMAKGLCLNCDDLVPKIVNNLNMYLSAPYDCQKISTTAFYAELMNHKCSIDLIEQLLNSLLTKLIDACLQVRTLCIRGLGNISSLGKDQVQKHSTTILSAMMAGLDDKNDLNDDISLESMNGLTKIIALIDEN</sequence>
<evidence type="ECO:0000313" key="3">
    <source>
        <dbReference type="Proteomes" id="UP000276133"/>
    </source>
</evidence>
<feature type="domain" description="Maestro/Maestro-like HEAT-repeats" evidence="1">
    <location>
        <begin position="222"/>
        <end position="298"/>
    </location>
</feature>
<organism evidence="2 3">
    <name type="scientific">Brachionus plicatilis</name>
    <name type="common">Marine rotifer</name>
    <name type="synonym">Brachionus muelleri</name>
    <dbReference type="NCBI Taxonomy" id="10195"/>
    <lineage>
        <taxon>Eukaryota</taxon>
        <taxon>Metazoa</taxon>
        <taxon>Spiralia</taxon>
        <taxon>Gnathifera</taxon>
        <taxon>Rotifera</taxon>
        <taxon>Eurotatoria</taxon>
        <taxon>Monogononta</taxon>
        <taxon>Pseudotrocha</taxon>
        <taxon>Ploima</taxon>
        <taxon>Brachionidae</taxon>
        <taxon>Brachionus</taxon>
    </lineage>
</organism>
<dbReference type="GO" id="GO:0005737">
    <property type="term" value="C:cytoplasm"/>
    <property type="evidence" value="ECO:0007669"/>
    <property type="project" value="TreeGrafter"/>
</dbReference>
<reference evidence="2 3" key="1">
    <citation type="journal article" date="2018" name="Sci. Rep.">
        <title>Genomic signatures of local adaptation to the degree of environmental predictability in rotifers.</title>
        <authorList>
            <person name="Franch-Gras L."/>
            <person name="Hahn C."/>
            <person name="Garcia-Roger E.M."/>
            <person name="Carmona M.J."/>
            <person name="Serra M."/>
            <person name="Gomez A."/>
        </authorList>
    </citation>
    <scope>NUCLEOTIDE SEQUENCE [LARGE SCALE GENOMIC DNA]</scope>
    <source>
        <strain evidence="2">HYR1</strain>
    </source>
</reference>
<dbReference type="Proteomes" id="UP000276133">
    <property type="component" value="Unassembled WGS sequence"/>
</dbReference>
<comment type="caution">
    <text evidence="2">The sequence shown here is derived from an EMBL/GenBank/DDBJ whole genome shotgun (WGS) entry which is preliminary data.</text>
</comment>
<feature type="non-terminal residue" evidence="2">
    <location>
        <position position="299"/>
    </location>
</feature>
<dbReference type="SUPFAM" id="SSF48371">
    <property type="entry name" value="ARM repeat"/>
    <property type="match status" value="1"/>
</dbReference>
<dbReference type="OrthoDB" id="1884734at2759"/>
<dbReference type="InterPro" id="IPR016024">
    <property type="entry name" value="ARM-type_fold"/>
</dbReference>
<dbReference type="PANTHER" id="PTHR23120">
    <property type="entry name" value="MAESTRO-RELATED HEAT DOMAIN-CONTAINING"/>
    <property type="match status" value="1"/>
</dbReference>
<name>A0A3M7SEE9_BRAPC</name>
<proteinExistence type="predicted"/>
<dbReference type="AlphaFoldDB" id="A0A3M7SEE9"/>
<accession>A0A3M7SEE9</accession>
<dbReference type="EMBL" id="REGN01001532">
    <property type="protein sequence ID" value="RNA34035.1"/>
    <property type="molecule type" value="Genomic_DNA"/>
</dbReference>
<dbReference type="InterPro" id="IPR045206">
    <property type="entry name" value="Maestro_heat-like_prot"/>
</dbReference>
<dbReference type="InterPro" id="IPR055406">
    <property type="entry name" value="HEAT_Maestro"/>
</dbReference>
<dbReference type="PANTHER" id="PTHR23120:SF0">
    <property type="entry name" value="MAESTRO HEAT-LIKE REPEAT FAMILY MEMBER 1"/>
    <property type="match status" value="1"/>
</dbReference>
<keyword evidence="3" id="KW-1185">Reference proteome</keyword>
<gene>
    <name evidence="2" type="ORF">BpHYR1_005513</name>
</gene>
<evidence type="ECO:0000313" key="2">
    <source>
        <dbReference type="EMBL" id="RNA34035.1"/>
    </source>
</evidence>
<dbReference type="Pfam" id="PF23227">
    <property type="entry name" value="HEAT_MROH2B_C"/>
    <property type="match status" value="1"/>
</dbReference>
<evidence type="ECO:0000259" key="1">
    <source>
        <dbReference type="Pfam" id="PF23227"/>
    </source>
</evidence>